<proteinExistence type="predicted"/>
<comment type="caution">
    <text evidence="1">The sequence shown here is derived from an EMBL/GenBank/DDBJ whole genome shotgun (WGS) entry which is preliminary data.</text>
</comment>
<accession>A0ABT3X8Y1</accession>
<dbReference type="EMBL" id="JAPMLT010000009">
    <property type="protein sequence ID" value="MCX7571219.1"/>
    <property type="molecule type" value="Genomic_DNA"/>
</dbReference>
<organism evidence="1 2">
    <name type="scientific">Tumebacillus lacus</name>
    <dbReference type="NCBI Taxonomy" id="2995335"/>
    <lineage>
        <taxon>Bacteria</taxon>
        <taxon>Bacillati</taxon>
        <taxon>Bacillota</taxon>
        <taxon>Bacilli</taxon>
        <taxon>Bacillales</taxon>
        <taxon>Alicyclobacillaceae</taxon>
        <taxon>Tumebacillus</taxon>
    </lineage>
</organism>
<reference evidence="1 2" key="1">
    <citation type="submission" date="2022-11" db="EMBL/GenBank/DDBJ databases">
        <title>Study of microbial diversity in lake waters.</title>
        <authorList>
            <person name="Zhang J."/>
        </authorList>
    </citation>
    <scope>NUCLEOTIDE SEQUENCE [LARGE SCALE GENOMIC DNA]</scope>
    <source>
        <strain evidence="1 2">DT12</strain>
    </source>
</reference>
<dbReference type="RefSeq" id="WP_267152463.1">
    <property type="nucleotide sequence ID" value="NZ_JAPMLT010000009.1"/>
</dbReference>
<name>A0ABT3X8Y1_9BACL</name>
<dbReference type="Proteomes" id="UP001208017">
    <property type="component" value="Unassembled WGS sequence"/>
</dbReference>
<protein>
    <submittedName>
        <fullName evidence="1">Uncharacterized protein</fullName>
    </submittedName>
</protein>
<evidence type="ECO:0000313" key="1">
    <source>
        <dbReference type="EMBL" id="MCX7571219.1"/>
    </source>
</evidence>
<sequence length="174" mass="19769">MFDPTIYDNLKVVFEGGLYDLDEEGRAVVSGREDLVDLASMSRTFRMQVRKREGCCSACLELSSGLLDFAGELRHIRLADELPGCRLRLSFDLPYEYGNHSPSIQGHLESVWGEVAEIVHEQTRILLPDGGTGKYRVLLEFRDKIDEHNIEDVEPLLEHFVATLDVLEKYSDPL</sequence>
<gene>
    <name evidence="1" type="ORF">OS242_14805</name>
</gene>
<keyword evidence="2" id="KW-1185">Reference proteome</keyword>
<evidence type="ECO:0000313" key="2">
    <source>
        <dbReference type="Proteomes" id="UP001208017"/>
    </source>
</evidence>